<accession>L2GBD7</accession>
<name>L2GBD7_COLFN</name>
<evidence type="ECO:0000259" key="2">
    <source>
        <dbReference type="PROSITE" id="PS51371"/>
    </source>
</evidence>
<evidence type="ECO:0000256" key="1">
    <source>
        <dbReference type="PROSITE-ProRule" id="PRU00703"/>
    </source>
</evidence>
<dbReference type="InterPro" id="IPR000644">
    <property type="entry name" value="CBS_dom"/>
</dbReference>
<dbReference type="STRING" id="1213859.L2GBD7"/>
<dbReference type="SUPFAM" id="SSF54631">
    <property type="entry name" value="CBS-domain pair"/>
    <property type="match status" value="1"/>
</dbReference>
<feature type="domain" description="CBS" evidence="2">
    <location>
        <begin position="1"/>
        <end position="53"/>
    </location>
</feature>
<dbReference type="InterPro" id="IPR046342">
    <property type="entry name" value="CBS_dom_sf"/>
</dbReference>
<dbReference type="EMBL" id="KB020558">
    <property type="protein sequence ID" value="ELA35725.1"/>
    <property type="molecule type" value="Genomic_DNA"/>
</dbReference>
<organism evidence="3">
    <name type="scientific">Colletotrichum fructicola (strain Nara gc5)</name>
    <name type="common">Anthracnose fungus</name>
    <name type="synonym">Colletotrichum gloeosporioides (strain Nara gc5)</name>
    <dbReference type="NCBI Taxonomy" id="1213859"/>
    <lineage>
        <taxon>Eukaryota</taxon>
        <taxon>Fungi</taxon>
        <taxon>Dikarya</taxon>
        <taxon>Ascomycota</taxon>
        <taxon>Pezizomycotina</taxon>
        <taxon>Sordariomycetes</taxon>
        <taxon>Hypocreomycetidae</taxon>
        <taxon>Glomerellales</taxon>
        <taxon>Glomerellaceae</taxon>
        <taxon>Colletotrichum</taxon>
        <taxon>Colletotrichum gloeosporioides species complex</taxon>
    </lineage>
</organism>
<dbReference type="Gene3D" id="3.10.580.10">
    <property type="entry name" value="CBS-domain"/>
    <property type="match status" value="1"/>
</dbReference>
<dbReference type="SMART" id="SM00116">
    <property type="entry name" value="CBS"/>
    <property type="match status" value="1"/>
</dbReference>
<dbReference type="PROSITE" id="PS51371">
    <property type="entry name" value="CBS"/>
    <property type="match status" value="1"/>
</dbReference>
<evidence type="ECO:0000313" key="3">
    <source>
        <dbReference type="EMBL" id="ELA35725.1"/>
    </source>
</evidence>
<gene>
    <name evidence="3" type="ORF">CGGC5_94</name>
</gene>
<keyword evidence="1" id="KW-0129">CBS domain</keyword>
<dbReference type="AlphaFoldDB" id="L2GBD7"/>
<proteinExistence type="predicted"/>
<reference evidence="3" key="1">
    <citation type="submission" date="2012-08" db="EMBL/GenBank/DDBJ databases">
        <title>Genome analysis of Colletotrichum orbiculare and Colletotrichum fructicola.</title>
        <authorList>
            <person name="Gan P.H.P."/>
            <person name="Ikeda K."/>
            <person name="Irieda H."/>
            <person name="Narusaka M."/>
            <person name="O'Connell R.J."/>
            <person name="Narusaka Y."/>
            <person name="Takano Y."/>
            <person name="Kubo Y."/>
            <person name="Shirasu K."/>
        </authorList>
    </citation>
    <scope>NUCLEOTIDE SEQUENCE</scope>
    <source>
        <strain evidence="3">Nara gc5</strain>
    </source>
</reference>
<sequence>MTVSASSPVSEASEIMRDKGFDQLPVLSATGNKLVGLVTLGNLLSYVSSGRASASSPVSDVMFDFGRLDEVVTDPREIVGGEAKEKGKKRKFVEITLDTPLSTLSKFLEWNSAAGERGQQGAVEARGGRHQGRPAHLGCEQEGVDVILFPFMMMKWV</sequence>
<dbReference type="Pfam" id="PF00571">
    <property type="entry name" value="CBS"/>
    <property type="match status" value="1"/>
</dbReference>
<protein>
    <submittedName>
        <fullName evidence="3">Cystathionine beta-synthase</fullName>
    </submittedName>
</protein>
<dbReference type="HOGENOM" id="CLU_1677758_0_0_1"/>